<organism evidence="1 2">
    <name type="scientific">Mycolicibacterium bacteremicum</name>
    <name type="common">Mycobacterium bacteremicum</name>
    <dbReference type="NCBI Taxonomy" id="564198"/>
    <lineage>
        <taxon>Bacteria</taxon>
        <taxon>Bacillati</taxon>
        <taxon>Actinomycetota</taxon>
        <taxon>Actinomycetes</taxon>
        <taxon>Mycobacteriales</taxon>
        <taxon>Mycobacteriaceae</taxon>
        <taxon>Mycolicibacterium</taxon>
    </lineage>
</organism>
<sequence length="358" mass="38092">MAIPATGTTWKAGGFNDIDNTFLERGGKIAVLIRQARGAESNLSPHNANGTPFWSPFAQDGKLRDDLFAFKKINGFWVENPDPNEGFHLLGAFKEGDGPTVKSDFDDDDYMVEQTNFPFDSDRTKEDEPFTLTPVETLKPVLRRVRNGLPLAAANGDNLVEYPGQAGTVYVRPLDYTPINYQVLLIREFNKPGGKIQTVKAFDLVKVNKVGDAKMGKKDAEAAELTMKPLPSGHFMGVQDGEYQPIIKAEWIGGEGYAALLGSPVSGYTATLGVQSSGTFTLTYGGLTTSGIAYNATASAVKTALVALDDGYTSADWDVTGSAGGPYTVTVPSISKPLSGSGASLGTPGTFSVAPVTE</sequence>
<gene>
    <name evidence="1" type="ORF">BST17_08590</name>
</gene>
<name>A0A1W9Z0V0_MYCBA</name>
<dbReference type="EMBL" id="MVHJ01000005">
    <property type="protein sequence ID" value="ORA05802.1"/>
    <property type="molecule type" value="Genomic_DNA"/>
</dbReference>
<dbReference type="OrthoDB" id="4738738at2"/>
<dbReference type="STRING" id="564198.BST17_08590"/>
<evidence type="ECO:0000313" key="2">
    <source>
        <dbReference type="Proteomes" id="UP000192366"/>
    </source>
</evidence>
<protein>
    <recommendedName>
        <fullName evidence="3">Major tail protein</fullName>
    </recommendedName>
</protein>
<dbReference type="Proteomes" id="UP000192366">
    <property type="component" value="Unassembled WGS sequence"/>
</dbReference>
<proteinExistence type="predicted"/>
<dbReference type="RefSeq" id="WP_083057073.1">
    <property type="nucleotide sequence ID" value="NZ_JACKVM010000014.1"/>
</dbReference>
<evidence type="ECO:0008006" key="3">
    <source>
        <dbReference type="Google" id="ProtNLM"/>
    </source>
</evidence>
<evidence type="ECO:0000313" key="1">
    <source>
        <dbReference type="EMBL" id="ORA05802.1"/>
    </source>
</evidence>
<keyword evidence="2" id="KW-1185">Reference proteome</keyword>
<comment type="caution">
    <text evidence="1">The sequence shown here is derived from an EMBL/GenBank/DDBJ whole genome shotgun (WGS) entry which is preliminary data.</text>
</comment>
<reference evidence="1 2" key="1">
    <citation type="submission" date="2017-02" db="EMBL/GenBank/DDBJ databases">
        <title>The new phylogeny of genus Mycobacterium.</title>
        <authorList>
            <person name="Tortoli E."/>
            <person name="Trovato A."/>
            <person name="Cirillo D.M."/>
        </authorList>
    </citation>
    <scope>NUCLEOTIDE SEQUENCE [LARGE SCALE GENOMIC DNA]</scope>
    <source>
        <strain evidence="1 2">DSM 45578</strain>
    </source>
</reference>
<accession>A0A1W9Z0V0</accession>
<dbReference type="AlphaFoldDB" id="A0A1W9Z0V0"/>